<dbReference type="GO" id="GO:0006355">
    <property type="term" value="P:regulation of DNA-templated transcription"/>
    <property type="evidence" value="ECO:0007669"/>
    <property type="project" value="InterPro"/>
</dbReference>
<dbReference type="Proteomes" id="UP000054350">
    <property type="component" value="Unassembled WGS sequence"/>
</dbReference>
<keyword evidence="5" id="KW-1185">Reference proteome</keyword>
<reference evidence="4 5" key="1">
    <citation type="submission" date="2009-11" db="EMBL/GenBank/DDBJ databases">
        <title>Annotation of Allomyces macrogynus ATCC 38327.</title>
        <authorList>
            <consortium name="The Broad Institute Genome Sequencing Platform"/>
            <person name="Russ C."/>
            <person name="Cuomo C."/>
            <person name="Burger G."/>
            <person name="Gray M.W."/>
            <person name="Holland P.W.H."/>
            <person name="King N."/>
            <person name="Lang F.B.F."/>
            <person name="Roger A.J."/>
            <person name="Ruiz-Trillo I."/>
            <person name="Young S.K."/>
            <person name="Zeng Q."/>
            <person name="Gargeya S."/>
            <person name="Fitzgerald M."/>
            <person name="Haas B."/>
            <person name="Abouelleil A."/>
            <person name="Alvarado L."/>
            <person name="Arachchi H.M."/>
            <person name="Berlin A."/>
            <person name="Chapman S.B."/>
            <person name="Gearin G."/>
            <person name="Goldberg J."/>
            <person name="Griggs A."/>
            <person name="Gujja S."/>
            <person name="Hansen M."/>
            <person name="Heiman D."/>
            <person name="Howarth C."/>
            <person name="Larimer J."/>
            <person name="Lui A."/>
            <person name="MacDonald P.J.P."/>
            <person name="McCowen C."/>
            <person name="Montmayeur A."/>
            <person name="Murphy C."/>
            <person name="Neiman D."/>
            <person name="Pearson M."/>
            <person name="Priest M."/>
            <person name="Roberts A."/>
            <person name="Saif S."/>
            <person name="Shea T."/>
            <person name="Sisk P."/>
            <person name="Stolte C."/>
            <person name="Sykes S."/>
            <person name="Wortman J."/>
            <person name="Nusbaum C."/>
            <person name="Birren B."/>
        </authorList>
    </citation>
    <scope>NUCLEOTIDE SEQUENCE [LARGE SCALE GENOMIC DNA]</scope>
    <source>
        <strain evidence="4 5">ATCC 38327</strain>
    </source>
</reference>
<dbReference type="GO" id="GO:0008270">
    <property type="term" value="F:zinc ion binding"/>
    <property type="evidence" value="ECO:0007669"/>
    <property type="project" value="UniProtKB-KW"/>
</dbReference>
<dbReference type="Gene3D" id="3.30.50.10">
    <property type="entry name" value="Erythroid Transcription Factor GATA-1, subunit A"/>
    <property type="match status" value="1"/>
</dbReference>
<accession>A0A0L0SQB5</accession>
<keyword evidence="1" id="KW-0479">Metal-binding</keyword>
<dbReference type="GO" id="GO:0043565">
    <property type="term" value="F:sequence-specific DNA binding"/>
    <property type="evidence" value="ECO:0007669"/>
    <property type="project" value="InterPro"/>
</dbReference>
<organism evidence="4 5">
    <name type="scientific">Allomyces macrogynus (strain ATCC 38327)</name>
    <name type="common">Allomyces javanicus var. macrogynus</name>
    <dbReference type="NCBI Taxonomy" id="578462"/>
    <lineage>
        <taxon>Eukaryota</taxon>
        <taxon>Fungi</taxon>
        <taxon>Fungi incertae sedis</taxon>
        <taxon>Blastocladiomycota</taxon>
        <taxon>Blastocladiomycetes</taxon>
        <taxon>Blastocladiales</taxon>
        <taxon>Blastocladiaceae</taxon>
        <taxon>Allomyces</taxon>
    </lineage>
</organism>
<dbReference type="SMART" id="SM00401">
    <property type="entry name" value="ZnF_GATA"/>
    <property type="match status" value="1"/>
</dbReference>
<evidence type="ECO:0000313" key="5">
    <source>
        <dbReference type="Proteomes" id="UP000054350"/>
    </source>
</evidence>
<dbReference type="InterPro" id="IPR013088">
    <property type="entry name" value="Znf_NHR/GATA"/>
</dbReference>
<dbReference type="InterPro" id="IPR000679">
    <property type="entry name" value="Znf_GATA"/>
</dbReference>
<evidence type="ECO:0000256" key="2">
    <source>
        <dbReference type="SAM" id="MobiDB-lite"/>
    </source>
</evidence>
<sequence length="687" mass="72850">MCNKCHHQSRRAARAASVASSVASDAPATAAVAAEVMPVPFPPQVGEGIDQLVAALHHAMDEPATVPPPSTTALMQAYPHLHLAHETRTPSPLRGMSVPPPPPPLSDVPGPLRRTHLNFAMIVWSAIAADHAQHPRRVIYSKKFALDESFHLSPADQAALVHHGVQCIAACLHRPVWQQAAHAPSLVAAANVEQALFEIRNPIATHGRPKDVHVPAMMQRYLANLMATWSEGEGEAGGQWVTRCGRVVPPILAWPVVRGRVARAGWTVMAGAGVFWAPETQAVTVAPGGMQPEVHHGGEDAMQVDHHSDGERDAHEMPQHQPHQQEIPVHMPPVATTDNPTNVAPAWMHALNFKQPVFDQNHPLNLISNNNNHSNHPIPGLAPPPAPAPAPPAAVNPPLMVTLRRAGPTVAGAAPTAHSEPVLDTPDALAASAVHHQQPVFFPPHSRQGTFPAASVPASPLMMDPRLAATVGHASYYAPYPQYDPYAPAASGHDDDDGMDLNDHDTYYEYDSPQPTPGILSPLGLQSPLMSPHPGGGGGHHTRTHTTYPQIIYPAYPFLSSAARAPPAASASASASANSNAPRCTTCHTTTASSWRTDPFSNTVHCRRCYRSVMAARVCVTCASSTASSWRRDAEGRTQCNRCNLRARRAAAATSAAASAAGQESSSTPDAPSGGKRGSSGTPRGSR</sequence>
<evidence type="ECO:0000259" key="3">
    <source>
        <dbReference type="PROSITE" id="PS50114"/>
    </source>
</evidence>
<name>A0A0L0SQB5_ALLM3</name>
<dbReference type="SUPFAM" id="SSF57716">
    <property type="entry name" value="Glucocorticoid receptor-like (DNA-binding domain)"/>
    <property type="match status" value="1"/>
</dbReference>
<feature type="region of interest" description="Disordered" evidence="2">
    <location>
        <begin position="654"/>
        <end position="687"/>
    </location>
</feature>
<keyword evidence="1" id="KW-0863">Zinc-finger</keyword>
<dbReference type="VEuPathDB" id="FungiDB:AMAG_10049"/>
<dbReference type="EMBL" id="GG745345">
    <property type="protein sequence ID" value="KNE64697.1"/>
    <property type="molecule type" value="Genomic_DNA"/>
</dbReference>
<keyword evidence="1" id="KW-0862">Zinc</keyword>
<protein>
    <recommendedName>
        <fullName evidence="3">GATA-type domain-containing protein</fullName>
    </recommendedName>
</protein>
<evidence type="ECO:0000313" key="4">
    <source>
        <dbReference type="EMBL" id="KNE64697.1"/>
    </source>
</evidence>
<proteinExistence type="predicted"/>
<reference evidence="5" key="2">
    <citation type="submission" date="2009-11" db="EMBL/GenBank/DDBJ databases">
        <title>The Genome Sequence of Allomyces macrogynus strain ATCC 38327.</title>
        <authorList>
            <consortium name="The Broad Institute Genome Sequencing Platform"/>
            <person name="Russ C."/>
            <person name="Cuomo C."/>
            <person name="Shea T."/>
            <person name="Young S.K."/>
            <person name="Zeng Q."/>
            <person name="Koehrsen M."/>
            <person name="Haas B."/>
            <person name="Borodovsky M."/>
            <person name="Guigo R."/>
            <person name="Alvarado L."/>
            <person name="Berlin A."/>
            <person name="Borenstein D."/>
            <person name="Chen Z."/>
            <person name="Engels R."/>
            <person name="Freedman E."/>
            <person name="Gellesch M."/>
            <person name="Goldberg J."/>
            <person name="Griggs A."/>
            <person name="Gujja S."/>
            <person name="Heiman D."/>
            <person name="Hepburn T."/>
            <person name="Howarth C."/>
            <person name="Jen D."/>
            <person name="Larson L."/>
            <person name="Lewis B."/>
            <person name="Mehta T."/>
            <person name="Park D."/>
            <person name="Pearson M."/>
            <person name="Roberts A."/>
            <person name="Saif S."/>
            <person name="Shenoy N."/>
            <person name="Sisk P."/>
            <person name="Stolte C."/>
            <person name="Sykes S."/>
            <person name="Walk T."/>
            <person name="White J."/>
            <person name="Yandava C."/>
            <person name="Burger G."/>
            <person name="Gray M.W."/>
            <person name="Holland P.W.H."/>
            <person name="King N."/>
            <person name="Lang F.B.F."/>
            <person name="Roger A.J."/>
            <person name="Ruiz-Trillo I."/>
            <person name="Lander E."/>
            <person name="Nusbaum C."/>
        </authorList>
    </citation>
    <scope>NUCLEOTIDE SEQUENCE [LARGE SCALE GENOMIC DNA]</scope>
    <source>
        <strain evidence="5">ATCC 38327</strain>
    </source>
</reference>
<dbReference type="AlphaFoldDB" id="A0A0L0SQB5"/>
<dbReference type="PROSITE" id="PS50114">
    <property type="entry name" value="GATA_ZN_FINGER_2"/>
    <property type="match status" value="1"/>
</dbReference>
<evidence type="ECO:0000256" key="1">
    <source>
        <dbReference type="PROSITE-ProRule" id="PRU00094"/>
    </source>
</evidence>
<feature type="domain" description="GATA-type" evidence="3">
    <location>
        <begin position="613"/>
        <end position="648"/>
    </location>
</feature>
<gene>
    <name evidence="4" type="ORF">AMAG_10049</name>
</gene>